<name>A0A2Z2KTH3_9BACL</name>
<keyword evidence="2" id="KW-1185">Reference proteome</keyword>
<dbReference type="KEGG" id="pdh:B9T62_19165"/>
<reference evidence="1 2" key="1">
    <citation type="submission" date="2017-06" db="EMBL/GenBank/DDBJ databases">
        <title>Complete genome sequence of Paenibacillus donghaensis KCTC 13049T isolated from East Sea sediment, South Korea.</title>
        <authorList>
            <person name="Jung B.K."/>
            <person name="Hong S.-J."/>
            <person name="Shin J.-H."/>
        </authorList>
    </citation>
    <scope>NUCLEOTIDE SEQUENCE [LARGE SCALE GENOMIC DNA]</scope>
    <source>
        <strain evidence="1 2">KCTC 13049</strain>
    </source>
</reference>
<dbReference type="EMBL" id="CP021780">
    <property type="protein sequence ID" value="ASA22728.1"/>
    <property type="molecule type" value="Genomic_DNA"/>
</dbReference>
<accession>A0A2Z2KTH3</accession>
<organism evidence="1 2">
    <name type="scientific">Paenibacillus donghaensis</name>
    <dbReference type="NCBI Taxonomy" id="414771"/>
    <lineage>
        <taxon>Bacteria</taxon>
        <taxon>Bacillati</taxon>
        <taxon>Bacillota</taxon>
        <taxon>Bacilli</taxon>
        <taxon>Bacillales</taxon>
        <taxon>Paenibacillaceae</taxon>
        <taxon>Paenibacillus</taxon>
    </lineage>
</organism>
<protein>
    <submittedName>
        <fullName evidence="1">Uncharacterized protein</fullName>
    </submittedName>
</protein>
<dbReference type="AlphaFoldDB" id="A0A2Z2KTH3"/>
<dbReference type="RefSeq" id="WP_087916726.1">
    <property type="nucleotide sequence ID" value="NZ_CP021780.1"/>
</dbReference>
<proteinExistence type="predicted"/>
<dbReference type="Proteomes" id="UP000249890">
    <property type="component" value="Chromosome"/>
</dbReference>
<evidence type="ECO:0000313" key="1">
    <source>
        <dbReference type="EMBL" id="ASA22728.1"/>
    </source>
</evidence>
<evidence type="ECO:0000313" key="2">
    <source>
        <dbReference type="Proteomes" id="UP000249890"/>
    </source>
</evidence>
<sequence length="69" mass="7924">MNKHKVMNFLISTGYWTGIEAAEADEDRAYFSAYDEDGTGVDLMVTEENEEYVVYQGYDNEGWVMVDLP</sequence>
<gene>
    <name evidence="1" type="ORF">B9T62_19165</name>
</gene>